<protein>
    <submittedName>
        <fullName evidence="1">Uncharacterized protein</fullName>
    </submittedName>
</protein>
<dbReference type="AlphaFoldDB" id="B3SZT5"/>
<gene>
    <name evidence="1" type="ORF">ALOHA_HF400048F7ctg1g10</name>
</gene>
<proteinExistence type="predicted"/>
<dbReference type="EMBL" id="EU016559">
    <property type="protein sequence ID" value="ABZ05843.1"/>
    <property type="molecule type" value="Genomic_DNA"/>
</dbReference>
<accession>B3SZT5</accession>
<sequence>MCDARKKTEKLIETNVRGFTESAKTNLRGAADTLGINTEQDYMPKIKINMPTLPDMSLNLDQDLSRISVRGLQEEAVKRGGQIQQELIKIGTAGQEALVRAGAAAQAQAVRAGAAMQENAVQFGKKVSGGQSNPTLEGYAEQLTKGAESQAAQVTKYMEEKVIPAAGDAYATAFGDKNPQIKFIQGLVKDAEGNTGGIEALQADIQNFFNPLTPSEPQAVGGDNLAPAPTIGDPDELPMEQATAKAGQMSEEERLRRMRRLLLNRYGREDTILSGAGDTRSRRRYAL</sequence>
<evidence type="ECO:0000313" key="1">
    <source>
        <dbReference type="EMBL" id="ABZ05843.1"/>
    </source>
</evidence>
<organism evidence="1">
    <name type="scientific">uncultured marine microorganism HF4000_48F7</name>
    <dbReference type="NCBI Taxonomy" id="455500"/>
    <lineage>
        <taxon>unclassified sequences</taxon>
        <taxon>environmental samples</taxon>
    </lineage>
</organism>
<name>B3SZT5_9ZZZZ</name>
<reference evidence="1" key="1">
    <citation type="journal article" date="2008" name="ISME J.">
        <title>Genomic patterns of recombination, clonal divergence and environment in marine microbial populations.</title>
        <authorList>
            <person name="Konstantinidis K.T."/>
            <person name="Delong E.F."/>
        </authorList>
    </citation>
    <scope>NUCLEOTIDE SEQUENCE</scope>
</reference>